<evidence type="ECO:0000313" key="3">
    <source>
        <dbReference type="EMBL" id="KAJ1204767.1"/>
    </source>
</evidence>
<evidence type="ECO:0000313" key="4">
    <source>
        <dbReference type="Proteomes" id="UP001066276"/>
    </source>
</evidence>
<dbReference type="InterPro" id="IPR036051">
    <property type="entry name" value="KRAB_dom_sf"/>
</dbReference>
<dbReference type="InterPro" id="IPR001909">
    <property type="entry name" value="KRAB"/>
</dbReference>
<dbReference type="Pfam" id="PF01352">
    <property type="entry name" value="KRAB"/>
    <property type="match status" value="1"/>
</dbReference>
<dbReference type="AlphaFoldDB" id="A0AAV7VWV6"/>
<protein>
    <recommendedName>
        <fullName evidence="2">KRAB domain-containing protein</fullName>
    </recommendedName>
</protein>
<dbReference type="SMART" id="SM00349">
    <property type="entry name" value="KRAB"/>
    <property type="match status" value="1"/>
</dbReference>
<dbReference type="PANTHER" id="PTHR23232:SF152">
    <property type="entry name" value="ZINC FINGER PROTEIN 182"/>
    <property type="match status" value="1"/>
</dbReference>
<feature type="region of interest" description="Disordered" evidence="1">
    <location>
        <begin position="81"/>
        <end position="100"/>
    </location>
</feature>
<accession>A0AAV7VWV6</accession>
<dbReference type="PANTHER" id="PTHR23232">
    <property type="entry name" value="KRAB DOMAIN C2H2 ZINC FINGER"/>
    <property type="match status" value="1"/>
</dbReference>
<comment type="caution">
    <text evidence="3">The sequence shown here is derived from an EMBL/GenBank/DDBJ whole genome shotgun (WGS) entry which is preliminary data.</text>
</comment>
<feature type="region of interest" description="Disordered" evidence="1">
    <location>
        <begin position="271"/>
        <end position="317"/>
    </location>
</feature>
<organism evidence="3 4">
    <name type="scientific">Pleurodeles waltl</name>
    <name type="common">Iberian ribbed newt</name>
    <dbReference type="NCBI Taxonomy" id="8319"/>
    <lineage>
        <taxon>Eukaryota</taxon>
        <taxon>Metazoa</taxon>
        <taxon>Chordata</taxon>
        <taxon>Craniata</taxon>
        <taxon>Vertebrata</taxon>
        <taxon>Euteleostomi</taxon>
        <taxon>Amphibia</taxon>
        <taxon>Batrachia</taxon>
        <taxon>Caudata</taxon>
        <taxon>Salamandroidea</taxon>
        <taxon>Salamandridae</taxon>
        <taxon>Pleurodelinae</taxon>
        <taxon>Pleurodeles</taxon>
    </lineage>
</organism>
<dbReference type="EMBL" id="JANPWB010000002">
    <property type="protein sequence ID" value="KAJ1204767.1"/>
    <property type="molecule type" value="Genomic_DNA"/>
</dbReference>
<feature type="region of interest" description="Disordered" evidence="1">
    <location>
        <begin position="214"/>
        <end position="242"/>
    </location>
</feature>
<dbReference type="Proteomes" id="UP001066276">
    <property type="component" value="Chromosome 1_2"/>
</dbReference>
<dbReference type="GO" id="GO:0006355">
    <property type="term" value="P:regulation of DNA-templated transcription"/>
    <property type="evidence" value="ECO:0007669"/>
    <property type="project" value="InterPro"/>
</dbReference>
<feature type="domain" description="KRAB" evidence="2">
    <location>
        <begin position="15"/>
        <end position="95"/>
    </location>
</feature>
<feature type="compositionally biased region" description="Polar residues" evidence="1">
    <location>
        <begin position="88"/>
        <end position="99"/>
    </location>
</feature>
<evidence type="ECO:0000256" key="1">
    <source>
        <dbReference type="SAM" id="MobiDB-lite"/>
    </source>
</evidence>
<dbReference type="InterPro" id="IPR050169">
    <property type="entry name" value="Krueppel_C2H2_ZnF"/>
</dbReference>
<dbReference type="SUPFAM" id="SSF109640">
    <property type="entry name" value="KRAB domain (Kruppel-associated box)"/>
    <property type="match status" value="1"/>
</dbReference>
<feature type="compositionally biased region" description="Low complexity" evidence="1">
    <location>
        <begin position="229"/>
        <end position="242"/>
    </location>
</feature>
<evidence type="ECO:0000259" key="2">
    <source>
        <dbReference type="PROSITE" id="PS50805"/>
    </source>
</evidence>
<dbReference type="PROSITE" id="PS50805">
    <property type="entry name" value="KRAB"/>
    <property type="match status" value="1"/>
</dbReference>
<feature type="compositionally biased region" description="Basic and acidic residues" evidence="1">
    <location>
        <begin position="306"/>
        <end position="317"/>
    </location>
</feature>
<gene>
    <name evidence="3" type="ORF">NDU88_000205</name>
</gene>
<dbReference type="Gene3D" id="6.10.140.140">
    <property type="match status" value="1"/>
</dbReference>
<reference evidence="3" key="1">
    <citation type="journal article" date="2022" name="bioRxiv">
        <title>Sequencing and chromosome-scale assembly of the giantPleurodeles waltlgenome.</title>
        <authorList>
            <person name="Brown T."/>
            <person name="Elewa A."/>
            <person name="Iarovenko S."/>
            <person name="Subramanian E."/>
            <person name="Araus A.J."/>
            <person name="Petzold A."/>
            <person name="Susuki M."/>
            <person name="Suzuki K.-i.T."/>
            <person name="Hayashi T."/>
            <person name="Toyoda A."/>
            <person name="Oliveira C."/>
            <person name="Osipova E."/>
            <person name="Leigh N.D."/>
            <person name="Simon A."/>
            <person name="Yun M.H."/>
        </authorList>
    </citation>
    <scope>NUCLEOTIDE SEQUENCE</scope>
    <source>
        <strain evidence="3">20211129_DDA</strain>
        <tissue evidence="3">Liver</tissue>
    </source>
</reference>
<feature type="compositionally biased region" description="Polar residues" evidence="1">
    <location>
        <begin position="272"/>
        <end position="281"/>
    </location>
</feature>
<proteinExistence type="predicted"/>
<sequence length="317" mass="35543">MKRERSLLGADKAPMTFRDVAACFSKEEWKLLDEWQNELYRNVMKEIQQVLTSLGPLIAASVFSLSVKENDALYSMDQLEPGTRHNVNHSPGNKGTNPDNLYRMNGEELEQWKDPQNEVAERNECLSTEYHFLSPDICLRKEGESGASLSLHIQAEREALMDSSPSDEIIASDFTFHIKEEGVAYPLEHEDSERTVDFSSLTSAPFLHNSFDLQNEEEEPTVSLRSQPAAEAGESSTASSSGHAVIPEVVVVRIKEEGDVYPSDSQDCEIIESTSSPNGIGNMNKKATIGESTENVPRNTKYRTTMVDREQYETNTR</sequence>
<keyword evidence="4" id="KW-1185">Reference proteome</keyword>
<dbReference type="CDD" id="cd07765">
    <property type="entry name" value="KRAB_A-box"/>
    <property type="match status" value="1"/>
</dbReference>
<name>A0AAV7VWV6_PLEWA</name>